<sequence length="316" mass="35068">MKRTETLSAINGIFLLNKPEGMTSNSALQKVKRLFAARKAGHTGSLDPLATGMLPICFGEATKICQYLLDADKCYETTGLLGIKTDTSDATGQITATVDGFCIDEAQLLEVLSHYKGAISQIPSMFSALKHNGTPLYRFAREGVDIERQPRNIFISELLLNSFDGRSFALTVQCSKGTYIRNLVEDIGDSLHVGAHVTRLHRRYTSGFENLPMYTLEELTNMSPSERHHCLIPMDHAVRYMNSVLLSDDEVLTIRQGKVIVNKLEVSEVGCVRLYDGRSQFIGLGEHLPNGDLKAKRLLSFPSSVTELNFTMCNDE</sequence>
<dbReference type="InterPro" id="IPR020103">
    <property type="entry name" value="PsdUridine_synth_cat_dom_sf"/>
</dbReference>
<comment type="caution">
    <text evidence="9">The sequence shown here is derived from an EMBL/GenBank/DDBJ whole genome shotgun (WGS) entry which is preliminary data.</text>
</comment>
<dbReference type="STRING" id="45076.Lwor_1419"/>
<dbReference type="InterPro" id="IPR015240">
    <property type="entry name" value="tRNA_sdUridine_synth_fam1_C"/>
</dbReference>
<accession>A0A0W1AEZ6</accession>
<gene>
    <name evidence="5 9" type="primary">truB</name>
    <name evidence="9" type="ORF">Lwor_1419</name>
</gene>
<dbReference type="PATRIC" id="fig|45076.6.peg.1544"/>
<evidence type="ECO:0000256" key="3">
    <source>
        <dbReference type="ARBA" id="ARBA00022694"/>
    </source>
</evidence>
<dbReference type="PANTHER" id="PTHR13767:SF2">
    <property type="entry name" value="PSEUDOURIDYLATE SYNTHASE TRUB1"/>
    <property type="match status" value="1"/>
</dbReference>
<dbReference type="Gene3D" id="2.30.130.10">
    <property type="entry name" value="PUA domain"/>
    <property type="match status" value="1"/>
</dbReference>
<dbReference type="EMBL" id="LNZC01000012">
    <property type="protein sequence ID" value="KTD79905.1"/>
    <property type="molecule type" value="Genomic_DNA"/>
</dbReference>
<dbReference type="Proteomes" id="UP000054662">
    <property type="component" value="Unassembled WGS sequence"/>
</dbReference>
<dbReference type="EC" id="5.4.99.25" evidence="5"/>
<comment type="similarity">
    <text evidence="2 5">Belongs to the pseudouridine synthase TruB family. Type 1 subfamily.</text>
</comment>
<name>A0A0W1AEZ6_9GAMM</name>
<dbReference type="HAMAP" id="MF_01080">
    <property type="entry name" value="TruB_bact"/>
    <property type="match status" value="1"/>
</dbReference>
<proteinExistence type="inferred from homology"/>
<keyword evidence="4 5" id="KW-0413">Isomerase</keyword>
<dbReference type="Pfam" id="PF09157">
    <property type="entry name" value="TruB-C_2"/>
    <property type="match status" value="1"/>
</dbReference>
<reference evidence="9 10" key="1">
    <citation type="submission" date="2015-11" db="EMBL/GenBank/DDBJ databases">
        <title>Genomic analysis of 38 Legionella species identifies large and diverse effector repertoires.</title>
        <authorList>
            <person name="Burstein D."/>
            <person name="Amaro F."/>
            <person name="Zusman T."/>
            <person name="Lifshitz Z."/>
            <person name="Cohen O."/>
            <person name="Gilbert J.A."/>
            <person name="Pupko T."/>
            <person name="Shuman H.A."/>
            <person name="Segal G."/>
        </authorList>
    </citation>
    <scope>NUCLEOTIDE SEQUENCE [LARGE SCALE GENOMIC DNA]</scope>
    <source>
        <strain evidence="9 10">ATCC 49508</strain>
    </source>
</reference>
<dbReference type="OrthoDB" id="9802309at2"/>
<dbReference type="Pfam" id="PF01509">
    <property type="entry name" value="TruB_N"/>
    <property type="match status" value="1"/>
</dbReference>
<protein>
    <recommendedName>
        <fullName evidence="5">tRNA pseudouridine synthase B</fullName>
        <ecNumber evidence="5">5.4.99.25</ecNumber>
    </recommendedName>
    <alternativeName>
        <fullName evidence="5">tRNA pseudouridine(55) synthase</fullName>
        <shortName evidence="5">Psi55 synthase</shortName>
    </alternativeName>
    <alternativeName>
        <fullName evidence="5">tRNA pseudouridylate synthase</fullName>
    </alternativeName>
    <alternativeName>
        <fullName evidence="5">tRNA-uridine isomerase</fullName>
    </alternativeName>
</protein>
<evidence type="ECO:0000259" key="6">
    <source>
        <dbReference type="Pfam" id="PF01509"/>
    </source>
</evidence>
<evidence type="ECO:0000256" key="5">
    <source>
        <dbReference type="HAMAP-Rule" id="MF_01080"/>
    </source>
</evidence>
<dbReference type="Pfam" id="PF16198">
    <property type="entry name" value="TruB_C_2"/>
    <property type="match status" value="1"/>
</dbReference>
<evidence type="ECO:0000259" key="7">
    <source>
        <dbReference type="Pfam" id="PF09157"/>
    </source>
</evidence>
<evidence type="ECO:0000313" key="10">
    <source>
        <dbReference type="Proteomes" id="UP000054662"/>
    </source>
</evidence>
<feature type="active site" description="Nucleophile" evidence="5">
    <location>
        <position position="47"/>
    </location>
</feature>
<evidence type="ECO:0000256" key="1">
    <source>
        <dbReference type="ARBA" id="ARBA00000385"/>
    </source>
</evidence>
<dbReference type="InterPro" id="IPR032819">
    <property type="entry name" value="TruB_C"/>
</dbReference>
<feature type="domain" description="tRNA pseudouridylate synthase B C-terminal" evidence="8">
    <location>
        <begin position="181"/>
        <end position="238"/>
    </location>
</feature>
<dbReference type="SUPFAM" id="SSF55120">
    <property type="entry name" value="Pseudouridine synthase"/>
    <property type="match status" value="1"/>
</dbReference>
<dbReference type="GO" id="GO:1990481">
    <property type="term" value="P:mRNA pseudouridine synthesis"/>
    <property type="evidence" value="ECO:0007669"/>
    <property type="project" value="TreeGrafter"/>
</dbReference>
<dbReference type="GO" id="GO:0160148">
    <property type="term" value="F:tRNA pseudouridine(55) synthase activity"/>
    <property type="evidence" value="ECO:0007669"/>
    <property type="project" value="UniProtKB-EC"/>
</dbReference>
<dbReference type="Gene3D" id="3.30.2350.10">
    <property type="entry name" value="Pseudouridine synthase"/>
    <property type="match status" value="1"/>
</dbReference>
<feature type="domain" description="tRNA pseudouridine synthase II TruB subfamily 1 C-terminal" evidence="7">
    <location>
        <begin position="244"/>
        <end position="299"/>
    </location>
</feature>
<dbReference type="SUPFAM" id="SSF88697">
    <property type="entry name" value="PUA domain-like"/>
    <property type="match status" value="1"/>
</dbReference>
<evidence type="ECO:0000256" key="4">
    <source>
        <dbReference type="ARBA" id="ARBA00023235"/>
    </source>
</evidence>
<keyword evidence="3 5" id="KW-0819">tRNA processing</keyword>
<evidence type="ECO:0000313" key="9">
    <source>
        <dbReference type="EMBL" id="KTD79905.1"/>
    </source>
</evidence>
<dbReference type="NCBIfam" id="TIGR00431">
    <property type="entry name" value="TruB"/>
    <property type="match status" value="1"/>
</dbReference>
<organism evidence="9 10">
    <name type="scientific">Legionella worsleiensis</name>
    <dbReference type="NCBI Taxonomy" id="45076"/>
    <lineage>
        <taxon>Bacteria</taxon>
        <taxon>Pseudomonadati</taxon>
        <taxon>Pseudomonadota</taxon>
        <taxon>Gammaproteobacteria</taxon>
        <taxon>Legionellales</taxon>
        <taxon>Legionellaceae</taxon>
        <taxon>Legionella</taxon>
    </lineage>
</organism>
<dbReference type="InterPro" id="IPR015947">
    <property type="entry name" value="PUA-like_sf"/>
</dbReference>
<evidence type="ECO:0000259" key="8">
    <source>
        <dbReference type="Pfam" id="PF16198"/>
    </source>
</evidence>
<evidence type="ECO:0000256" key="2">
    <source>
        <dbReference type="ARBA" id="ARBA00005642"/>
    </source>
</evidence>
<comment type="function">
    <text evidence="5">Responsible for synthesis of pseudouridine from uracil-55 in the psi GC loop of transfer RNAs.</text>
</comment>
<dbReference type="CDD" id="cd02573">
    <property type="entry name" value="PseudoU_synth_EcTruB"/>
    <property type="match status" value="1"/>
</dbReference>
<comment type="catalytic activity">
    <reaction evidence="1 5">
        <text>uridine(55) in tRNA = pseudouridine(55) in tRNA</text>
        <dbReference type="Rhea" id="RHEA:42532"/>
        <dbReference type="Rhea" id="RHEA-COMP:10101"/>
        <dbReference type="Rhea" id="RHEA-COMP:10102"/>
        <dbReference type="ChEBI" id="CHEBI:65314"/>
        <dbReference type="ChEBI" id="CHEBI:65315"/>
        <dbReference type="EC" id="5.4.99.25"/>
    </reaction>
</comment>
<dbReference type="GO" id="GO:0003723">
    <property type="term" value="F:RNA binding"/>
    <property type="evidence" value="ECO:0007669"/>
    <property type="project" value="InterPro"/>
</dbReference>
<feature type="domain" description="Pseudouridine synthase II N-terminal" evidence="6">
    <location>
        <begin position="32"/>
        <end position="180"/>
    </location>
</feature>
<keyword evidence="10" id="KW-1185">Reference proteome</keyword>
<dbReference type="AlphaFoldDB" id="A0A0W1AEZ6"/>
<dbReference type="InterPro" id="IPR002501">
    <property type="entry name" value="PsdUridine_synth_N"/>
</dbReference>
<dbReference type="InterPro" id="IPR036974">
    <property type="entry name" value="PUA_sf"/>
</dbReference>
<dbReference type="RefSeq" id="WP_058493212.1">
    <property type="nucleotide sequence ID" value="NZ_CBCRUR010000001.1"/>
</dbReference>
<dbReference type="InterPro" id="IPR014780">
    <property type="entry name" value="tRNA_psdUridine_synth_TruB"/>
</dbReference>
<dbReference type="GO" id="GO:0031119">
    <property type="term" value="P:tRNA pseudouridine synthesis"/>
    <property type="evidence" value="ECO:0007669"/>
    <property type="project" value="UniProtKB-UniRule"/>
</dbReference>
<dbReference type="PANTHER" id="PTHR13767">
    <property type="entry name" value="TRNA-PSEUDOURIDINE SYNTHASE"/>
    <property type="match status" value="1"/>
</dbReference>